<comment type="pathway">
    <text evidence="1">Secondary metabolite biosynthesis.</text>
</comment>
<dbReference type="EMBL" id="LN483167">
    <property type="protein sequence ID" value="CDZ97362.1"/>
    <property type="molecule type" value="Genomic_DNA"/>
</dbReference>
<dbReference type="PANTHER" id="PTHR47178:SF4">
    <property type="entry name" value="FAD-DEPENDENT MONOOXYGENASE APTC"/>
    <property type="match status" value="1"/>
</dbReference>
<sequence>MRPLQRKIVRSLPSELPVLLIGGGLANLSLAQTFHRNGLVPKVDYRIFDSYSATSKPNYSLTLHEWSLRPMEKLFRKKNWLDKAAVDRAAGGVGMVESKIFDLESGKPVGELELENGGRSVRANRGSLKDLLTDGLEVEYKKVFKRFEHVKDGTGREGIQAFFDDGSHAFGSALIGADGVHSTVRKQLLPSVEPTVSPVVCFTGQWTLPSPTLLTGPIPYHLRVDNDTYRVDVASYTAFSTTYNRFDKDKAQMQWIYLRLPTGSDDPLWTPDRSLDKAREIPDELYIELEDLGKKTEKEYSRFVLGVKKGDGDAQYNWLMRCLRLPPLDELNKLKSQVEGGDRVFLIGDAAHAMPIFMGDGGNHALKDGHDLGQVLSKVIRAQDQAHYESRSTEPKSSEPVLTALREFEAGALDRWGKAVDKSELRLLSLFKPIEEWRTASGVEAGEGEEGSKPQEITL</sequence>
<dbReference type="SUPFAM" id="SSF51905">
    <property type="entry name" value="FAD/NAD(P)-binding domain"/>
    <property type="match status" value="1"/>
</dbReference>
<evidence type="ECO:0000256" key="3">
    <source>
        <dbReference type="ARBA" id="ARBA00022827"/>
    </source>
</evidence>
<dbReference type="PANTHER" id="PTHR47178">
    <property type="entry name" value="MONOOXYGENASE, FAD-BINDING"/>
    <property type="match status" value="1"/>
</dbReference>
<keyword evidence="4" id="KW-0560">Oxidoreductase</keyword>
<keyword evidence="5" id="KW-0503">Monooxygenase</keyword>
<dbReference type="Gene3D" id="3.50.50.60">
    <property type="entry name" value="FAD/NAD(P)-binding domain"/>
    <property type="match status" value="1"/>
</dbReference>
<keyword evidence="3" id="KW-0274">FAD</keyword>
<dbReference type="Pfam" id="PF01494">
    <property type="entry name" value="FAD_binding_3"/>
    <property type="match status" value="2"/>
</dbReference>
<evidence type="ECO:0000256" key="1">
    <source>
        <dbReference type="ARBA" id="ARBA00005179"/>
    </source>
</evidence>
<evidence type="ECO:0000256" key="2">
    <source>
        <dbReference type="ARBA" id="ARBA00022630"/>
    </source>
</evidence>
<feature type="domain" description="FAD-binding" evidence="6">
    <location>
        <begin position="342"/>
        <end position="384"/>
    </location>
</feature>
<protein>
    <submittedName>
        <fullName evidence="7">Fad binding domain-containing protein</fullName>
    </submittedName>
</protein>
<dbReference type="GO" id="GO:0071949">
    <property type="term" value="F:FAD binding"/>
    <property type="evidence" value="ECO:0007669"/>
    <property type="project" value="InterPro"/>
</dbReference>
<accession>A0A0F7SKB7</accession>
<dbReference type="PRINTS" id="PR00420">
    <property type="entry name" value="RNGMNOXGNASE"/>
</dbReference>
<keyword evidence="2" id="KW-0285">Flavoprotein</keyword>
<evidence type="ECO:0000256" key="5">
    <source>
        <dbReference type="ARBA" id="ARBA00023033"/>
    </source>
</evidence>
<dbReference type="GO" id="GO:0004497">
    <property type="term" value="F:monooxygenase activity"/>
    <property type="evidence" value="ECO:0007669"/>
    <property type="project" value="UniProtKB-KW"/>
</dbReference>
<evidence type="ECO:0000259" key="6">
    <source>
        <dbReference type="Pfam" id="PF01494"/>
    </source>
</evidence>
<proteinExistence type="predicted"/>
<dbReference type="InterPro" id="IPR036188">
    <property type="entry name" value="FAD/NAD-bd_sf"/>
</dbReference>
<dbReference type="AlphaFoldDB" id="A0A0F7SKB7"/>
<reference evidence="7" key="1">
    <citation type="submission" date="2014-08" db="EMBL/GenBank/DDBJ databases">
        <authorList>
            <person name="Sharma Rahul"/>
            <person name="Thines Marco"/>
        </authorList>
    </citation>
    <scope>NUCLEOTIDE SEQUENCE</scope>
</reference>
<name>A0A0F7SKB7_PHARH</name>
<feature type="domain" description="FAD-binding" evidence="6">
    <location>
        <begin position="16"/>
        <end position="188"/>
    </location>
</feature>
<organism evidence="7">
    <name type="scientific">Phaffia rhodozyma</name>
    <name type="common">Yeast</name>
    <name type="synonym">Xanthophyllomyces dendrorhous</name>
    <dbReference type="NCBI Taxonomy" id="264483"/>
    <lineage>
        <taxon>Eukaryota</taxon>
        <taxon>Fungi</taxon>
        <taxon>Dikarya</taxon>
        <taxon>Basidiomycota</taxon>
        <taxon>Agaricomycotina</taxon>
        <taxon>Tremellomycetes</taxon>
        <taxon>Cystofilobasidiales</taxon>
        <taxon>Mrakiaceae</taxon>
        <taxon>Phaffia</taxon>
    </lineage>
</organism>
<evidence type="ECO:0000256" key="4">
    <source>
        <dbReference type="ARBA" id="ARBA00023002"/>
    </source>
</evidence>
<evidence type="ECO:0000313" key="7">
    <source>
        <dbReference type="EMBL" id="CDZ97362.1"/>
    </source>
</evidence>
<dbReference type="InterPro" id="IPR002938">
    <property type="entry name" value="FAD-bd"/>
</dbReference>